<reference evidence="3" key="1">
    <citation type="submission" date="2021-10" db="EMBL/GenBank/DDBJ databases">
        <title>De novo Genome Assembly of Clathrus columnatus (Basidiomycota, Fungi) Using Illumina and Nanopore Sequence Data.</title>
        <authorList>
            <person name="Ogiso-Tanaka E."/>
            <person name="Itagaki H."/>
            <person name="Hosoya T."/>
            <person name="Hosaka K."/>
        </authorList>
    </citation>
    <scope>NUCLEOTIDE SEQUENCE</scope>
    <source>
        <strain evidence="3">MO-923</strain>
    </source>
</reference>
<dbReference type="EMBL" id="BPWL01000011">
    <property type="protein sequence ID" value="GJJ15811.1"/>
    <property type="molecule type" value="Genomic_DNA"/>
</dbReference>
<feature type="chain" id="PRO_5044011316" evidence="2">
    <location>
        <begin position="26"/>
        <end position="111"/>
    </location>
</feature>
<protein>
    <submittedName>
        <fullName evidence="3">Uncharacterized protein</fullName>
    </submittedName>
</protein>
<keyword evidence="2" id="KW-0732">Signal</keyword>
<gene>
    <name evidence="3" type="ORF">Clacol_010089</name>
</gene>
<evidence type="ECO:0000256" key="2">
    <source>
        <dbReference type="SAM" id="SignalP"/>
    </source>
</evidence>
<evidence type="ECO:0000313" key="3">
    <source>
        <dbReference type="EMBL" id="GJJ15811.1"/>
    </source>
</evidence>
<dbReference type="Proteomes" id="UP001050691">
    <property type="component" value="Unassembled WGS sequence"/>
</dbReference>
<evidence type="ECO:0000313" key="4">
    <source>
        <dbReference type="Proteomes" id="UP001050691"/>
    </source>
</evidence>
<feature type="compositionally biased region" description="Basic residues" evidence="1">
    <location>
        <begin position="99"/>
        <end position="111"/>
    </location>
</feature>
<feature type="compositionally biased region" description="Basic and acidic residues" evidence="1">
    <location>
        <begin position="89"/>
        <end position="98"/>
    </location>
</feature>
<feature type="signal peptide" evidence="2">
    <location>
        <begin position="1"/>
        <end position="25"/>
    </location>
</feature>
<dbReference type="AlphaFoldDB" id="A0AAV5AME1"/>
<sequence>MRKLSNHKILVLVLIFCCCGPERKCGWPRSPSLVNVVVVSVHESTATTPNSSGTYKAWGSYENFMLSYGLRPDDFDDVEEGKAIIRGLRDADEAERREDRRRKQKSMKSRH</sequence>
<comment type="caution">
    <text evidence="3">The sequence shown here is derived from an EMBL/GenBank/DDBJ whole genome shotgun (WGS) entry which is preliminary data.</text>
</comment>
<proteinExistence type="predicted"/>
<evidence type="ECO:0000256" key="1">
    <source>
        <dbReference type="SAM" id="MobiDB-lite"/>
    </source>
</evidence>
<feature type="region of interest" description="Disordered" evidence="1">
    <location>
        <begin position="89"/>
        <end position="111"/>
    </location>
</feature>
<keyword evidence="4" id="KW-1185">Reference proteome</keyword>
<accession>A0AAV5AME1</accession>
<organism evidence="3 4">
    <name type="scientific">Clathrus columnatus</name>
    <dbReference type="NCBI Taxonomy" id="1419009"/>
    <lineage>
        <taxon>Eukaryota</taxon>
        <taxon>Fungi</taxon>
        <taxon>Dikarya</taxon>
        <taxon>Basidiomycota</taxon>
        <taxon>Agaricomycotina</taxon>
        <taxon>Agaricomycetes</taxon>
        <taxon>Phallomycetidae</taxon>
        <taxon>Phallales</taxon>
        <taxon>Clathraceae</taxon>
        <taxon>Clathrus</taxon>
    </lineage>
</organism>
<name>A0AAV5AME1_9AGAM</name>